<dbReference type="InterPro" id="IPR013087">
    <property type="entry name" value="Znf_C2H2_type"/>
</dbReference>
<keyword evidence="5" id="KW-0539">Nucleus</keyword>
<dbReference type="GO" id="GO:0005634">
    <property type="term" value="C:nucleus"/>
    <property type="evidence" value="ECO:0007669"/>
    <property type="project" value="UniProtKB-SubCell"/>
</dbReference>
<accession>A0A6G1KYF1</accession>
<evidence type="ECO:0000256" key="3">
    <source>
        <dbReference type="ARBA" id="ARBA00022771"/>
    </source>
</evidence>
<gene>
    <name evidence="10" type="ORF">EJ03DRAFT_205314</name>
</gene>
<dbReference type="GO" id="GO:0008270">
    <property type="term" value="F:zinc ion binding"/>
    <property type="evidence" value="ECO:0007669"/>
    <property type="project" value="UniProtKB-KW"/>
</dbReference>
<feature type="compositionally biased region" description="Polar residues" evidence="7">
    <location>
        <begin position="357"/>
        <end position="387"/>
    </location>
</feature>
<dbReference type="Gene3D" id="3.30.160.60">
    <property type="entry name" value="Classic Zinc Finger"/>
    <property type="match status" value="1"/>
</dbReference>
<protein>
    <recommendedName>
        <fullName evidence="12">C2H2-type domain-containing protein</fullName>
    </recommendedName>
</protein>
<dbReference type="SUPFAM" id="SSF57667">
    <property type="entry name" value="beta-beta-alpha zinc fingers"/>
    <property type="match status" value="1"/>
</dbReference>
<dbReference type="GO" id="GO:0003677">
    <property type="term" value="F:DNA binding"/>
    <property type="evidence" value="ECO:0007669"/>
    <property type="project" value="InterPro"/>
</dbReference>
<feature type="region of interest" description="Disordered" evidence="7">
    <location>
        <begin position="554"/>
        <end position="579"/>
    </location>
</feature>
<feature type="compositionally biased region" description="Basic and acidic residues" evidence="7">
    <location>
        <begin position="399"/>
        <end position="408"/>
    </location>
</feature>
<feature type="domain" description="BED-type" evidence="9">
    <location>
        <begin position="12"/>
        <end position="71"/>
    </location>
</feature>
<feature type="compositionally biased region" description="Low complexity" evidence="7">
    <location>
        <begin position="174"/>
        <end position="184"/>
    </location>
</feature>
<feature type="compositionally biased region" description="Polar residues" evidence="7">
    <location>
        <begin position="490"/>
        <end position="507"/>
    </location>
</feature>
<evidence type="ECO:0000259" key="9">
    <source>
        <dbReference type="PROSITE" id="PS50808"/>
    </source>
</evidence>
<keyword evidence="4" id="KW-0862">Zinc</keyword>
<evidence type="ECO:0000256" key="2">
    <source>
        <dbReference type="ARBA" id="ARBA00022723"/>
    </source>
</evidence>
<sequence>MGKKKRGPTLDEILQRPWCYYCEKDFDDLNILLNHQKAKHYKCYSCGRRLNTIGGLKVHMNQVHKEEIHEVDNALPNRKEIVPGLEIFAMEGIPEDVMRAHKQRITEMFFKKEAEHRLKTGNPPPGQVSGGANGEPAPKKRKMETAEEIKARLAEHRKKRAAEKAAREAGLSVSSEGENNSNEGTPANGSGFSAPANLMPPVSATVPGMAQPFAYTPATNPYPFAQPPAVFTPLAMQPMPPQAYVNPPFSPGPPAWTASGPAAALAHSQEGRAANNESPSFGYRPPLPPTGQRQGSGPPPNAPGMLPGLPSPAPGLPQRPSFQAPNLSKEEMAQMHSGQYNENLHNRHEPYQPPLPTTNREASSSAATIPTTNVPAPSSSSVLQNQDFHAGLEAMINEESERAEKRVSTEITPNPDAYADALPGSSARVRKATTTSAAASTPVAIPSATAIGSLPPTRSSSPNTASSLTGPSVPATATPSDQVPPKDSSKITAASLTDTAPTPSGNPTRGAKKKKHDAHMRLVYSDDVVSPEEKLSIRLRYAYRRPADKAETITGPISARVTGPAGNTIRDPQDAHAGS</sequence>
<dbReference type="PANTHER" id="PTHR23215:SF0">
    <property type="entry name" value="BUB3-INTERACTING AND GLEBS MOTIF-CONTAINING PROTEIN ZNF207"/>
    <property type="match status" value="1"/>
</dbReference>
<evidence type="ECO:0000256" key="4">
    <source>
        <dbReference type="ARBA" id="ARBA00022833"/>
    </source>
</evidence>
<evidence type="ECO:0000313" key="10">
    <source>
        <dbReference type="EMBL" id="KAF2765655.1"/>
    </source>
</evidence>
<feature type="compositionally biased region" description="Low complexity" evidence="7">
    <location>
        <begin position="432"/>
        <end position="450"/>
    </location>
</feature>
<evidence type="ECO:0000256" key="5">
    <source>
        <dbReference type="ARBA" id="ARBA00023242"/>
    </source>
</evidence>
<dbReference type="Proteomes" id="UP000799436">
    <property type="component" value="Unassembled WGS sequence"/>
</dbReference>
<evidence type="ECO:0000259" key="8">
    <source>
        <dbReference type="PROSITE" id="PS50157"/>
    </source>
</evidence>
<dbReference type="AlphaFoldDB" id="A0A6G1KYF1"/>
<evidence type="ECO:0000256" key="6">
    <source>
        <dbReference type="PROSITE-ProRule" id="PRU00042"/>
    </source>
</evidence>
<keyword evidence="3 6" id="KW-0863">Zinc-finger</keyword>
<feature type="region of interest" description="Disordered" evidence="7">
    <location>
        <begin position="117"/>
        <end position="196"/>
    </location>
</feature>
<evidence type="ECO:0000313" key="11">
    <source>
        <dbReference type="Proteomes" id="UP000799436"/>
    </source>
</evidence>
<dbReference type="PANTHER" id="PTHR23215">
    <property type="entry name" value="ZINC FINGER PROTEIN 207"/>
    <property type="match status" value="1"/>
</dbReference>
<feature type="domain" description="C2H2-type" evidence="8">
    <location>
        <begin position="41"/>
        <end position="69"/>
    </location>
</feature>
<keyword evidence="11" id="KW-1185">Reference proteome</keyword>
<keyword evidence="2" id="KW-0479">Metal-binding</keyword>
<feature type="compositionally biased region" description="Polar residues" evidence="7">
    <location>
        <begin position="456"/>
        <end position="481"/>
    </location>
</feature>
<evidence type="ECO:0008006" key="12">
    <source>
        <dbReference type="Google" id="ProtNLM"/>
    </source>
</evidence>
<dbReference type="EMBL" id="ML995887">
    <property type="protein sequence ID" value="KAF2765655.1"/>
    <property type="molecule type" value="Genomic_DNA"/>
</dbReference>
<evidence type="ECO:0000256" key="7">
    <source>
        <dbReference type="SAM" id="MobiDB-lite"/>
    </source>
</evidence>
<dbReference type="OrthoDB" id="1306014at2759"/>
<name>A0A6G1KYF1_9PEZI</name>
<dbReference type="SMART" id="SM00355">
    <property type="entry name" value="ZnF_C2H2"/>
    <property type="match status" value="2"/>
</dbReference>
<dbReference type="InterPro" id="IPR003656">
    <property type="entry name" value="Znf_BED"/>
</dbReference>
<dbReference type="PROSITE" id="PS50808">
    <property type="entry name" value="ZF_BED"/>
    <property type="match status" value="1"/>
</dbReference>
<proteinExistence type="predicted"/>
<organism evidence="10 11">
    <name type="scientific">Teratosphaeria nubilosa</name>
    <dbReference type="NCBI Taxonomy" id="161662"/>
    <lineage>
        <taxon>Eukaryota</taxon>
        <taxon>Fungi</taxon>
        <taxon>Dikarya</taxon>
        <taxon>Ascomycota</taxon>
        <taxon>Pezizomycotina</taxon>
        <taxon>Dothideomycetes</taxon>
        <taxon>Dothideomycetidae</taxon>
        <taxon>Mycosphaerellales</taxon>
        <taxon>Teratosphaeriaceae</taxon>
        <taxon>Teratosphaeria</taxon>
    </lineage>
</organism>
<dbReference type="CDD" id="cd20908">
    <property type="entry name" value="SUF4-like"/>
    <property type="match status" value="1"/>
</dbReference>
<feature type="compositionally biased region" description="Basic and acidic residues" evidence="7">
    <location>
        <begin position="143"/>
        <end position="154"/>
    </location>
</feature>
<dbReference type="FunFam" id="3.30.160.60:FF:000354">
    <property type="entry name" value="C2H2 finger domain-containing protein"/>
    <property type="match status" value="1"/>
</dbReference>
<feature type="region of interest" description="Disordered" evidence="7">
    <location>
        <begin position="245"/>
        <end position="518"/>
    </location>
</feature>
<dbReference type="InterPro" id="IPR036236">
    <property type="entry name" value="Znf_C2H2_sf"/>
</dbReference>
<reference evidence="10" key="1">
    <citation type="journal article" date="2020" name="Stud. Mycol.">
        <title>101 Dothideomycetes genomes: a test case for predicting lifestyles and emergence of pathogens.</title>
        <authorList>
            <person name="Haridas S."/>
            <person name="Albert R."/>
            <person name="Binder M."/>
            <person name="Bloem J."/>
            <person name="Labutti K."/>
            <person name="Salamov A."/>
            <person name="Andreopoulos B."/>
            <person name="Baker S."/>
            <person name="Barry K."/>
            <person name="Bills G."/>
            <person name="Bluhm B."/>
            <person name="Cannon C."/>
            <person name="Castanera R."/>
            <person name="Culley D."/>
            <person name="Daum C."/>
            <person name="Ezra D."/>
            <person name="Gonzalez J."/>
            <person name="Henrissat B."/>
            <person name="Kuo A."/>
            <person name="Liang C."/>
            <person name="Lipzen A."/>
            <person name="Lutzoni F."/>
            <person name="Magnuson J."/>
            <person name="Mondo S."/>
            <person name="Nolan M."/>
            <person name="Ohm R."/>
            <person name="Pangilinan J."/>
            <person name="Park H.-J."/>
            <person name="Ramirez L."/>
            <person name="Alfaro M."/>
            <person name="Sun H."/>
            <person name="Tritt A."/>
            <person name="Yoshinaga Y."/>
            <person name="Zwiers L.-H."/>
            <person name="Turgeon B."/>
            <person name="Goodwin S."/>
            <person name="Spatafora J."/>
            <person name="Crous P."/>
            <person name="Grigoriev I."/>
        </authorList>
    </citation>
    <scope>NUCLEOTIDE SEQUENCE</scope>
    <source>
        <strain evidence="10">CBS 116005</strain>
    </source>
</reference>
<comment type="subcellular location">
    <subcellularLocation>
        <location evidence="1">Nucleus</location>
    </subcellularLocation>
</comment>
<dbReference type="PROSITE" id="PS00028">
    <property type="entry name" value="ZINC_FINGER_C2H2_1"/>
    <property type="match status" value="1"/>
</dbReference>
<dbReference type="PROSITE" id="PS50157">
    <property type="entry name" value="ZINC_FINGER_C2H2_2"/>
    <property type="match status" value="1"/>
</dbReference>
<evidence type="ECO:0000256" key="1">
    <source>
        <dbReference type="ARBA" id="ARBA00004123"/>
    </source>
</evidence>